<reference evidence="1 2" key="1">
    <citation type="submission" date="2022-06" db="EMBL/GenBank/DDBJ databases">
        <title>Halomicroarcula sp. a new haloarchaeum isolate from saline soil.</title>
        <authorList>
            <person name="Strakova D."/>
            <person name="Galisteo C."/>
            <person name="Sanchez-Porro C."/>
            <person name="Ventosa A."/>
        </authorList>
    </citation>
    <scope>NUCLEOTIDE SEQUENCE [LARGE SCALE GENOMIC DNA]</scope>
    <source>
        <strain evidence="1 2">S3CR25-11</strain>
    </source>
</reference>
<dbReference type="SUPFAM" id="SSF89807">
    <property type="entry name" value="Dodecin-like"/>
    <property type="match status" value="1"/>
</dbReference>
<dbReference type="InterPro" id="IPR025543">
    <property type="entry name" value="Dodecin-like"/>
</dbReference>
<evidence type="ECO:0000313" key="2">
    <source>
        <dbReference type="Proteomes" id="UP001268864"/>
    </source>
</evidence>
<dbReference type="Proteomes" id="UP001268864">
    <property type="component" value="Unassembled WGS sequence"/>
</dbReference>
<keyword evidence="2" id="KW-1185">Reference proteome</keyword>
<name>A0ABU2FM67_9EURY</name>
<gene>
    <name evidence="1" type="ORF">NDI86_03990</name>
</gene>
<dbReference type="PANTHER" id="PTHR39324">
    <property type="entry name" value="CALCIUM DODECIN"/>
    <property type="match status" value="1"/>
</dbReference>
<proteinExistence type="predicted"/>
<dbReference type="EMBL" id="JAMQOS010000001">
    <property type="protein sequence ID" value="MDS0281271.1"/>
    <property type="molecule type" value="Genomic_DNA"/>
</dbReference>
<dbReference type="RefSeq" id="WP_310899109.1">
    <property type="nucleotide sequence ID" value="NZ_JAMQOS010000001.1"/>
</dbReference>
<sequence length="86" mass="9523">MTAVKVATILGTSAESWEAAAHEAFHEASETIENIHRIEVEDWTASVDDGEITTYEATVEVTFLVHQSRGYSSRRRPLGTCERSSP</sequence>
<evidence type="ECO:0000313" key="1">
    <source>
        <dbReference type="EMBL" id="MDS0281271.1"/>
    </source>
</evidence>
<dbReference type="PANTHER" id="PTHR39324:SF1">
    <property type="entry name" value="CALCIUM DODECIN"/>
    <property type="match status" value="1"/>
</dbReference>
<dbReference type="InterPro" id="IPR036694">
    <property type="entry name" value="Dodecin-like_sf"/>
</dbReference>
<dbReference type="Gene3D" id="3.30.1660.10">
    <property type="entry name" value="Flavin-binding protein dodecin"/>
    <property type="match status" value="1"/>
</dbReference>
<dbReference type="InterPro" id="IPR009923">
    <property type="entry name" value="Dodecin"/>
</dbReference>
<comment type="caution">
    <text evidence="1">The sequence shown here is derived from an EMBL/GenBank/DDBJ whole genome shotgun (WGS) entry which is preliminary data.</text>
</comment>
<organism evidence="1 2">
    <name type="scientific">Haloarcula onubensis</name>
    <dbReference type="NCBI Taxonomy" id="2950539"/>
    <lineage>
        <taxon>Archaea</taxon>
        <taxon>Methanobacteriati</taxon>
        <taxon>Methanobacteriota</taxon>
        <taxon>Stenosarchaea group</taxon>
        <taxon>Halobacteria</taxon>
        <taxon>Halobacteriales</taxon>
        <taxon>Haloarculaceae</taxon>
        <taxon>Haloarcula</taxon>
    </lineage>
</organism>
<dbReference type="Pfam" id="PF07311">
    <property type="entry name" value="Dodecin"/>
    <property type="match status" value="1"/>
</dbReference>
<protein>
    <submittedName>
        <fullName evidence="1">Dodecin family protein</fullName>
    </submittedName>
</protein>
<accession>A0ABU2FM67</accession>